<dbReference type="CDD" id="cd00082">
    <property type="entry name" value="HisKA"/>
    <property type="match status" value="1"/>
</dbReference>
<dbReference type="PANTHER" id="PTHR43642">
    <property type="entry name" value="HYBRID SIGNAL TRANSDUCTION HISTIDINE KINASE G"/>
    <property type="match status" value="1"/>
</dbReference>
<evidence type="ECO:0000313" key="8">
    <source>
        <dbReference type="Proteomes" id="UP001610063"/>
    </source>
</evidence>
<dbReference type="SUPFAM" id="SSF55781">
    <property type="entry name" value="GAF domain-like"/>
    <property type="match status" value="1"/>
</dbReference>
<dbReference type="InterPro" id="IPR003594">
    <property type="entry name" value="HATPase_dom"/>
</dbReference>
<evidence type="ECO:0000259" key="6">
    <source>
        <dbReference type="PROSITE" id="PS50109"/>
    </source>
</evidence>
<dbReference type="InterPro" id="IPR008266">
    <property type="entry name" value="Tyr_kinase_AS"/>
</dbReference>
<dbReference type="Pfam" id="PF13191">
    <property type="entry name" value="AAA_16"/>
    <property type="match status" value="1"/>
</dbReference>
<dbReference type="EC" id="2.7.13.3" evidence="2"/>
<dbReference type="SMART" id="SM00388">
    <property type="entry name" value="HisKA"/>
    <property type="match status" value="1"/>
</dbReference>
<evidence type="ECO:0000256" key="3">
    <source>
        <dbReference type="ARBA" id="ARBA00022553"/>
    </source>
</evidence>
<dbReference type="Gene3D" id="1.10.510.10">
    <property type="entry name" value="Transferase(Phosphotransferase) domain 1"/>
    <property type="match status" value="1"/>
</dbReference>
<evidence type="ECO:0000313" key="7">
    <source>
        <dbReference type="EMBL" id="MFH6983701.1"/>
    </source>
</evidence>
<feature type="coiled-coil region" evidence="4">
    <location>
        <begin position="1490"/>
        <end position="1524"/>
    </location>
</feature>
<evidence type="ECO:0000259" key="5">
    <source>
        <dbReference type="PROSITE" id="PS50011"/>
    </source>
</evidence>
<accession>A0ABW7N7W0</accession>
<dbReference type="Gene3D" id="3.30.565.10">
    <property type="entry name" value="Histidine kinase-like ATPase, C-terminal domain"/>
    <property type="match status" value="1"/>
</dbReference>
<dbReference type="PROSITE" id="PS50011">
    <property type="entry name" value="PROTEIN_KINASE_DOM"/>
    <property type="match status" value="1"/>
</dbReference>
<dbReference type="InterPro" id="IPR000719">
    <property type="entry name" value="Prot_kinase_dom"/>
</dbReference>
<comment type="caution">
    <text evidence="7">The sequence shown here is derived from an EMBL/GenBank/DDBJ whole genome shotgun (WGS) entry which is preliminary data.</text>
</comment>
<keyword evidence="4" id="KW-0175">Coiled coil</keyword>
<dbReference type="InterPro" id="IPR036890">
    <property type="entry name" value="HATPase_C_sf"/>
</dbReference>
<dbReference type="PRINTS" id="PR00344">
    <property type="entry name" value="BCTRLSENSOR"/>
</dbReference>
<evidence type="ECO:0000256" key="2">
    <source>
        <dbReference type="ARBA" id="ARBA00012438"/>
    </source>
</evidence>
<dbReference type="EMBL" id="JBIPKE010000015">
    <property type="protein sequence ID" value="MFH6983701.1"/>
    <property type="molecule type" value="Genomic_DNA"/>
</dbReference>
<name>A0ABW7N7W0_9BACT</name>
<keyword evidence="8" id="KW-1185">Reference proteome</keyword>
<dbReference type="SUPFAM" id="SSF55874">
    <property type="entry name" value="ATPase domain of HSP90 chaperone/DNA topoisomerase II/histidine kinase"/>
    <property type="match status" value="1"/>
</dbReference>
<dbReference type="InterPro" id="IPR005467">
    <property type="entry name" value="His_kinase_dom"/>
</dbReference>
<dbReference type="Pfam" id="PF01590">
    <property type="entry name" value="GAF"/>
    <property type="match status" value="1"/>
</dbReference>
<dbReference type="InterPro" id="IPR011009">
    <property type="entry name" value="Kinase-like_dom_sf"/>
</dbReference>
<organism evidence="7 8">
    <name type="scientific">Marinoscillum luteum</name>
    <dbReference type="NCBI Taxonomy" id="861051"/>
    <lineage>
        <taxon>Bacteria</taxon>
        <taxon>Pseudomonadati</taxon>
        <taxon>Bacteroidota</taxon>
        <taxon>Cytophagia</taxon>
        <taxon>Cytophagales</taxon>
        <taxon>Reichenbachiellaceae</taxon>
        <taxon>Marinoscillum</taxon>
    </lineage>
</organism>
<evidence type="ECO:0000256" key="4">
    <source>
        <dbReference type="SAM" id="Coils"/>
    </source>
</evidence>
<dbReference type="PANTHER" id="PTHR43642:SF1">
    <property type="entry name" value="HYBRID SIGNAL TRANSDUCTION HISTIDINE KINASE G"/>
    <property type="match status" value="1"/>
</dbReference>
<reference evidence="7 8" key="1">
    <citation type="journal article" date="2013" name="Int. J. Syst. Evol. Microbiol.">
        <title>Marinoscillum luteum sp. nov., isolated from marine sediment.</title>
        <authorList>
            <person name="Cha I.T."/>
            <person name="Park S.J."/>
            <person name="Kim S.J."/>
            <person name="Kim J.G."/>
            <person name="Jung M.Y."/>
            <person name="Shin K.S."/>
            <person name="Kwon K.K."/>
            <person name="Yang S.H."/>
            <person name="Seo Y.S."/>
            <person name="Rhee S.K."/>
        </authorList>
    </citation>
    <scope>NUCLEOTIDE SEQUENCE [LARGE SCALE GENOMIC DNA]</scope>
    <source>
        <strain evidence="7 8">KCTC 23939</strain>
    </source>
</reference>
<sequence length="1750" mass="199237">MKILERASKIAEGFNSSIYQLSDDTYGREVILKVMKEDFNYHPHSSQLYNEDKYLRGVSTRGVRGSIDLIEDSQSPILVLEYFEGISLKSWVNEKPRTFIDCLKVAIQICEALHEVHSQYNLIHRDISAHNILINDQMMTNIIDFGLAINVDTKLNIKGMSDQLLGTLPYISPEQTGRVNHAVDYRSDLYSLGVVLYELFTGQLPFNAADPLELIHAHLAIAPQPLSSINHEIPTVFSDIILKLLSKDVEKRYQSARGLLEDLKKCMNQAALKVEIQHFELAQNDESGRFLIPSKIYGREEQIRQLLSAVENIGSVQKEVTLVSGKSGTGKTSLLYEIHKPITGKKGYFIKGKHQQFQKDRPYQAISQAISSFISLILSENEQRLANWRGRLQEALKDQGKLITDFIPNLELIVGKQDNLPILGINEAQNRFNYVFTQFIKVLATKEHPLVLFIDDLQWADNASLKLIRNLIIDNELTHFYFIGAYRDNEIDSKHPFNVVFSELPKQGVTIQQIHLEDLPFTDTQSMIMDTFSCNERKARELTHIVQTKTAGNPFFVNQFLKSIYEKGLITYQHGTTAGTGSWEWDIEQLESTNYTENVVDFMVDKLRKMNPGTQQQLTLGACIGDRFHLKTLSYIQEPGTRDLMSDLWLAVIEQLLFVEESHGDVAHIAQLKNPEADTMLTYRFAHDRIRQAAYELIPDKEKAKVHQRIGELLLHNIDLEKHNDQVFEVVNQLNRGIGKADDGYRIRLCELNYMAGSKAKASSAYESAIDYFEAALRTLENSDWMTNHSLLQALHLTTMETYYILGKYDQMKSIGDLLLRKATSKMEYLQTHNVFIQSCIARSQHLDLITYGLSILKEVGIKLPSRPSDTDILVSLVQTKLKLIGKKTGYFEALPDMEDEHMALAINMMTSISTASYHNFPKLFPIVILKSIRLSIRYGHSIDSIPFYGGYGTILCGVLGDYSTGYEFGQLSLRLLQKSSRYKAVVPKTLVIFYGFINHWKDALRASLDPYEEAYLAAMEIGDNQYAASAAFLKACTGFLSGLRLDELVPEIEHSLERMPSLKQESYHQYMKIVYQGIHNLSSGSELPWELEGSVFSQRAFESDDYKKELREDDTALFHISFYQLYLNFLFGRYEEAFQGMISTKKYLEVVLSTAYIPLVNFYDSLVRLKLYATASSSQRKKHLRQVKANQKKMKRWSEHSPTNYLHKYLLVEAETLSVIRADQSVKGAYDQCIKAAETNEYLNELALCYELAGRHHGQSGNEELQSYYMGKALKTYRKWGARAKANQLKDEFPYLEERKDRSIHTSFSGGSFSYGSLSGNNLLDLASVLKAATTISSEIKLSRAIPTLLDILTENAGAQSGAFVFLNNDVLELYARSSVNEEAKMVPAREISEVSDLPVSVIQYVRRTQDTVLLDHAEKDERFHQDQYLQTHSIASILCMPVIHQQALLGIIYLENRLTKGSFTAERTDLLSLLSGQIAITLHNALLYDQLEQRVEERTREIEKQKNKLNHQNLQLTELNEEKDFLISVVSHDLRNPLHLIKGYTNLALKNKDPKEAEEFLGYVIESSNRMEGFISRILNVSAINSREINLNYSEVEMVNLLNEEVKAFEAMAKEKDINYSFQSDEAQLPTAIDPGYFNQIISNLITNAIKYTQPGGQIQVRLELIAGGDYYRISVEDNGQGISTRDQKLLFSKFQTLSAKPTGGEESTGLGLAIVKKYVEAMDGRIWCKSEYEEGSQFFVEFPIDRN</sequence>
<gene>
    <name evidence="7" type="ORF">ACHKAR_09635</name>
</gene>
<evidence type="ECO:0000256" key="1">
    <source>
        <dbReference type="ARBA" id="ARBA00000085"/>
    </source>
</evidence>
<dbReference type="PROSITE" id="PS50109">
    <property type="entry name" value="HIS_KIN"/>
    <property type="match status" value="1"/>
</dbReference>
<dbReference type="InterPro" id="IPR027417">
    <property type="entry name" value="P-loop_NTPase"/>
</dbReference>
<dbReference type="SMART" id="SM00065">
    <property type="entry name" value="GAF"/>
    <property type="match status" value="1"/>
</dbReference>
<dbReference type="Gene3D" id="3.40.50.300">
    <property type="entry name" value="P-loop containing nucleotide triphosphate hydrolases"/>
    <property type="match status" value="1"/>
</dbReference>
<dbReference type="Gene3D" id="1.10.287.130">
    <property type="match status" value="1"/>
</dbReference>
<dbReference type="SMART" id="SM00387">
    <property type="entry name" value="HATPase_c"/>
    <property type="match status" value="1"/>
</dbReference>
<dbReference type="InterPro" id="IPR003018">
    <property type="entry name" value="GAF"/>
</dbReference>
<dbReference type="SUPFAM" id="SSF56112">
    <property type="entry name" value="Protein kinase-like (PK-like)"/>
    <property type="match status" value="1"/>
</dbReference>
<dbReference type="InterPro" id="IPR004358">
    <property type="entry name" value="Sig_transdc_His_kin-like_C"/>
</dbReference>
<dbReference type="PROSITE" id="PS00109">
    <property type="entry name" value="PROTEIN_KINASE_TYR"/>
    <property type="match status" value="1"/>
</dbReference>
<dbReference type="Pfam" id="PF02518">
    <property type="entry name" value="HATPase_c"/>
    <property type="match status" value="1"/>
</dbReference>
<dbReference type="InterPro" id="IPR003661">
    <property type="entry name" value="HisK_dim/P_dom"/>
</dbReference>
<dbReference type="InterPro" id="IPR041664">
    <property type="entry name" value="AAA_16"/>
</dbReference>
<comment type="catalytic activity">
    <reaction evidence="1">
        <text>ATP + protein L-histidine = ADP + protein N-phospho-L-histidine.</text>
        <dbReference type="EC" id="2.7.13.3"/>
    </reaction>
</comment>
<dbReference type="InterPro" id="IPR036097">
    <property type="entry name" value="HisK_dim/P_sf"/>
</dbReference>
<dbReference type="RefSeq" id="WP_395417241.1">
    <property type="nucleotide sequence ID" value="NZ_JBIPKE010000015.1"/>
</dbReference>
<dbReference type="Proteomes" id="UP001610063">
    <property type="component" value="Unassembled WGS sequence"/>
</dbReference>
<dbReference type="Pfam" id="PF00069">
    <property type="entry name" value="Pkinase"/>
    <property type="match status" value="1"/>
</dbReference>
<feature type="domain" description="Histidine kinase" evidence="6">
    <location>
        <begin position="1531"/>
        <end position="1749"/>
    </location>
</feature>
<dbReference type="CDD" id="cd00075">
    <property type="entry name" value="HATPase"/>
    <property type="match status" value="1"/>
</dbReference>
<dbReference type="SUPFAM" id="SSF52540">
    <property type="entry name" value="P-loop containing nucleoside triphosphate hydrolases"/>
    <property type="match status" value="1"/>
</dbReference>
<protein>
    <recommendedName>
        <fullName evidence="2">histidine kinase</fullName>
        <ecNumber evidence="2">2.7.13.3</ecNumber>
    </recommendedName>
</protein>
<dbReference type="InterPro" id="IPR029016">
    <property type="entry name" value="GAF-like_dom_sf"/>
</dbReference>
<dbReference type="InterPro" id="IPR053159">
    <property type="entry name" value="Hybrid_Histidine_Kinase"/>
</dbReference>
<dbReference type="SUPFAM" id="SSF47384">
    <property type="entry name" value="Homodimeric domain of signal transducing histidine kinase"/>
    <property type="match status" value="1"/>
</dbReference>
<dbReference type="CDD" id="cd14014">
    <property type="entry name" value="STKc_PknB_like"/>
    <property type="match status" value="1"/>
</dbReference>
<feature type="domain" description="Protein kinase" evidence="5">
    <location>
        <begin position="4"/>
        <end position="272"/>
    </location>
</feature>
<dbReference type="Pfam" id="PF00512">
    <property type="entry name" value="HisKA"/>
    <property type="match status" value="1"/>
</dbReference>
<dbReference type="Gene3D" id="3.30.450.40">
    <property type="match status" value="1"/>
</dbReference>
<keyword evidence="3" id="KW-0597">Phosphoprotein</keyword>
<proteinExistence type="predicted"/>